<dbReference type="Pfam" id="PF19307">
    <property type="entry name" value="SrpI-like"/>
    <property type="match status" value="1"/>
</dbReference>
<evidence type="ECO:0000313" key="2">
    <source>
        <dbReference type="EMBL" id="UZJ33123.1"/>
    </source>
</evidence>
<feature type="domain" description="Type 2A encapsulin shell protein SrpI-like" evidence="1">
    <location>
        <begin position="1"/>
        <end position="45"/>
    </location>
</feature>
<dbReference type="Proteomes" id="UP001164959">
    <property type="component" value="Chromosome"/>
</dbReference>
<accession>A0ABY6PI01</accession>
<dbReference type="InterPro" id="IPR045641">
    <property type="entry name" value="SrpI-like"/>
</dbReference>
<evidence type="ECO:0000313" key="3">
    <source>
        <dbReference type="Proteomes" id="UP001164959"/>
    </source>
</evidence>
<reference evidence="2" key="1">
    <citation type="submission" date="2022-11" db="EMBL/GenBank/DDBJ databases">
        <title>Identification and genomic analyses of a novel endophytic actinobacterium Streptomyces endophytica sp. nov. with potential for biocontrol of Yam anthracnose.</title>
        <authorList>
            <person name="Huang X."/>
        </authorList>
    </citation>
    <scope>NUCLEOTIDE SEQUENCE</scope>
    <source>
        <strain evidence="2">HNM0140</strain>
    </source>
</reference>
<dbReference type="EMBL" id="CP110636">
    <property type="protein sequence ID" value="UZJ33123.1"/>
    <property type="molecule type" value="Genomic_DNA"/>
</dbReference>
<sequence length="51" mass="5671">MEPGLSMRNMGVDQKGITSYLMTAYFNTAVLVEDALAVLQNVEVANYHDYS</sequence>
<keyword evidence="3" id="KW-1185">Reference proteome</keyword>
<organism evidence="2 3">
    <name type="scientific">Streptomyces endophytica</name>
    <dbReference type="NCBI Taxonomy" id="2991496"/>
    <lineage>
        <taxon>Bacteria</taxon>
        <taxon>Bacillati</taxon>
        <taxon>Actinomycetota</taxon>
        <taxon>Actinomycetes</taxon>
        <taxon>Kitasatosporales</taxon>
        <taxon>Streptomycetaceae</taxon>
        <taxon>Streptomyces</taxon>
    </lineage>
</organism>
<gene>
    <name evidence="2" type="ORF">OJ254_26145</name>
</gene>
<evidence type="ECO:0000259" key="1">
    <source>
        <dbReference type="Pfam" id="PF19307"/>
    </source>
</evidence>
<proteinExistence type="predicted"/>
<protein>
    <recommendedName>
        <fullName evidence="1">Type 2A encapsulin shell protein SrpI-like domain-containing protein</fullName>
    </recommendedName>
</protein>
<name>A0ABY6PI01_9ACTN</name>